<sequence>MRVLFAAGTQFSFPRLDEAVLSVARQRPAWKLVYQAGPGASLQRFASLANLDAQALFSASEFISIFDNADLVVTHAGMGNIMACLEQGKPFLMLPRLARLGEHRNDHQVDTAEAISRIYGVPFFQDVEPLVEAVLDGPAALAPPAAPAQRIHDERQAFGKQLKALIQQL</sequence>
<feature type="domain" description="Glycosyl transferase family 28 C-terminal" evidence="1">
    <location>
        <begin position="3"/>
        <end position="119"/>
    </location>
</feature>
<dbReference type="PATRIC" id="fig|507626.3.peg.1013"/>
<reference evidence="2 3" key="1">
    <citation type="journal article" date="2016" name="Genome Announc.">
        <title>Draft Genome Sequence of 'Halomonas chromatireducens' Strain AGD 8-3, a Haloalkaliphilic Chromate- and Selenite-Reducing Gammaproteobacterium.</title>
        <authorList>
            <person name="Sharko F.S."/>
            <person name="Shapovalova A.A."/>
            <person name="Tsygankova S.V."/>
            <person name="Komova A.V."/>
            <person name="Boulygina E.S."/>
            <person name="Teslyuk A.B."/>
            <person name="Gotovtsev P.M."/>
            <person name="Namsaraev Z.B."/>
            <person name="Khijniak T.V."/>
            <person name="Nedoluzhko A.V."/>
            <person name="Vasilov R.G."/>
        </authorList>
    </citation>
    <scope>NUCLEOTIDE SEQUENCE [LARGE SCALE GENOMIC DNA]</scope>
    <source>
        <strain evidence="2 3">AGD 8-3</strain>
    </source>
</reference>
<keyword evidence="3" id="KW-1185">Reference proteome</keyword>
<dbReference type="AlphaFoldDB" id="A0A0X8HCK0"/>
<name>A0A0X8HCK0_9GAMM</name>
<evidence type="ECO:0000313" key="3">
    <source>
        <dbReference type="Proteomes" id="UP000063387"/>
    </source>
</evidence>
<organism evidence="2 3">
    <name type="scientific">Halomonas chromatireducens</name>
    <dbReference type="NCBI Taxonomy" id="507626"/>
    <lineage>
        <taxon>Bacteria</taxon>
        <taxon>Pseudomonadati</taxon>
        <taxon>Pseudomonadota</taxon>
        <taxon>Gammaproteobacteria</taxon>
        <taxon>Oceanospirillales</taxon>
        <taxon>Halomonadaceae</taxon>
        <taxon>Halomonas</taxon>
    </lineage>
</organism>
<dbReference type="KEGG" id="hco:LOKO_01023"/>
<reference evidence="2 3" key="2">
    <citation type="submission" date="2016-02" db="EMBL/GenBank/DDBJ databases">
        <authorList>
            <person name="Wen L."/>
            <person name="He K."/>
            <person name="Yang H."/>
        </authorList>
    </citation>
    <scope>NUCLEOTIDE SEQUENCE [LARGE SCALE GENOMIC DNA]</scope>
    <source>
        <strain evidence="2 3">AGD 8-3</strain>
    </source>
</reference>
<evidence type="ECO:0000313" key="2">
    <source>
        <dbReference type="EMBL" id="AMD00100.1"/>
    </source>
</evidence>
<evidence type="ECO:0000259" key="1">
    <source>
        <dbReference type="Pfam" id="PF04101"/>
    </source>
</evidence>
<dbReference type="Gene3D" id="3.40.50.2000">
    <property type="entry name" value="Glycogen Phosphorylase B"/>
    <property type="match status" value="1"/>
</dbReference>
<dbReference type="STRING" id="507626.LOKO_01023"/>
<dbReference type="GO" id="GO:0016758">
    <property type="term" value="F:hexosyltransferase activity"/>
    <property type="evidence" value="ECO:0007669"/>
    <property type="project" value="InterPro"/>
</dbReference>
<gene>
    <name evidence="2" type="ORF">LOKO_01023</name>
</gene>
<protein>
    <recommendedName>
        <fullName evidence="1">Glycosyl transferase family 28 C-terminal domain-containing protein</fullName>
    </recommendedName>
</protein>
<proteinExistence type="predicted"/>
<dbReference type="EMBL" id="CP014226">
    <property type="protein sequence ID" value="AMD00100.1"/>
    <property type="molecule type" value="Genomic_DNA"/>
</dbReference>
<dbReference type="InterPro" id="IPR007235">
    <property type="entry name" value="Glyco_trans_28_C"/>
</dbReference>
<dbReference type="Proteomes" id="UP000063387">
    <property type="component" value="Chromosome"/>
</dbReference>
<accession>A0A0X8HCK0</accession>
<dbReference type="SUPFAM" id="SSF53756">
    <property type="entry name" value="UDP-Glycosyltransferase/glycogen phosphorylase"/>
    <property type="match status" value="1"/>
</dbReference>
<dbReference type="Pfam" id="PF04101">
    <property type="entry name" value="Glyco_tran_28_C"/>
    <property type="match status" value="1"/>
</dbReference>